<sequence length="221" mass="24236">MTTIANTRNTLGAPYAIQVNNTLNPERIVPCTPEIDDPSNYKQIDDDNVFGISTGHWSTNLFAISDNLVPNAFMASLCPCVSLAQITSRLGLLPFSTALLSFGILCSLELFVLVLAVVQYVLVEMLGRNGGGHHYHDEHYHAINTVLVVVAVLIHATFITALWLLRKRIRNQFEIPGSNMVDCVLVACCPCLSTAQMATHIKSYQPGSCSFGPVDTLPRYQ</sequence>
<keyword evidence="1" id="KW-0472">Membrane</keyword>
<dbReference type="Pfam" id="PF04749">
    <property type="entry name" value="PLAC8"/>
    <property type="match status" value="1"/>
</dbReference>
<protein>
    <recommendedName>
        <fullName evidence="4">PLAC8 family protein</fullName>
    </recommendedName>
</protein>
<name>A0AAU9LBJ4_9STRA</name>
<proteinExistence type="predicted"/>
<reference evidence="2" key="1">
    <citation type="submission" date="2021-11" db="EMBL/GenBank/DDBJ databases">
        <authorList>
            <person name="Islam A."/>
            <person name="Islam S."/>
            <person name="Flora M.S."/>
            <person name="Rahman M."/>
            <person name="Ziaur R.M."/>
            <person name="Epstein J.H."/>
            <person name="Hassan M."/>
            <person name="Klassen M."/>
            <person name="Woodard K."/>
            <person name="Webb A."/>
            <person name="Webby R.J."/>
            <person name="El Zowalaty M.E."/>
        </authorList>
    </citation>
    <scope>NUCLEOTIDE SEQUENCE</scope>
    <source>
        <strain evidence="2">Pbs3</strain>
    </source>
</reference>
<evidence type="ECO:0000313" key="3">
    <source>
        <dbReference type="Proteomes" id="UP001160483"/>
    </source>
</evidence>
<keyword evidence="1" id="KW-1133">Transmembrane helix</keyword>
<dbReference type="NCBIfam" id="TIGR01571">
    <property type="entry name" value="A_thal_Cys_rich"/>
    <property type="match status" value="1"/>
</dbReference>
<gene>
    <name evidence="2" type="ORF">PBS003_LOCUS8697</name>
</gene>
<dbReference type="InterPro" id="IPR006461">
    <property type="entry name" value="PLAC_motif_containing"/>
</dbReference>
<dbReference type="EMBL" id="CAKKTJ010000332">
    <property type="protein sequence ID" value="CAH0482100.1"/>
    <property type="molecule type" value="Genomic_DNA"/>
</dbReference>
<keyword evidence="1" id="KW-0812">Transmembrane</keyword>
<evidence type="ECO:0000313" key="2">
    <source>
        <dbReference type="EMBL" id="CAH0482100.1"/>
    </source>
</evidence>
<dbReference type="PANTHER" id="PTHR15907">
    <property type="entry name" value="DUF614 FAMILY PROTEIN-RELATED"/>
    <property type="match status" value="1"/>
</dbReference>
<dbReference type="Proteomes" id="UP001160483">
    <property type="component" value="Unassembled WGS sequence"/>
</dbReference>
<accession>A0AAU9LBJ4</accession>
<dbReference type="AlphaFoldDB" id="A0AAU9LBJ4"/>
<comment type="caution">
    <text evidence="2">The sequence shown here is derived from an EMBL/GenBank/DDBJ whole genome shotgun (WGS) entry which is preliminary data.</text>
</comment>
<evidence type="ECO:0008006" key="4">
    <source>
        <dbReference type="Google" id="ProtNLM"/>
    </source>
</evidence>
<organism evidence="2 3">
    <name type="scientific">Peronospora belbahrii</name>
    <dbReference type="NCBI Taxonomy" id="622444"/>
    <lineage>
        <taxon>Eukaryota</taxon>
        <taxon>Sar</taxon>
        <taxon>Stramenopiles</taxon>
        <taxon>Oomycota</taxon>
        <taxon>Peronosporomycetes</taxon>
        <taxon>Peronosporales</taxon>
        <taxon>Peronosporaceae</taxon>
        <taxon>Peronospora</taxon>
    </lineage>
</organism>
<evidence type="ECO:0000256" key="1">
    <source>
        <dbReference type="SAM" id="Phobius"/>
    </source>
</evidence>
<feature type="transmembrane region" description="Helical" evidence="1">
    <location>
        <begin position="98"/>
        <end position="122"/>
    </location>
</feature>
<feature type="transmembrane region" description="Helical" evidence="1">
    <location>
        <begin position="142"/>
        <end position="165"/>
    </location>
</feature>